<dbReference type="GO" id="GO:0047465">
    <property type="term" value="F:N-acylglucosamine-6-phosphate 2-epimerase activity"/>
    <property type="evidence" value="ECO:0007669"/>
    <property type="project" value="UniProtKB-EC"/>
</dbReference>
<keyword evidence="9" id="KW-1185">Reference proteome</keyword>
<keyword evidence="6 7" id="KW-0119">Carbohydrate metabolism</keyword>
<dbReference type="InParanoid" id="A0A5R8QDW0"/>
<evidence type="ECO:0000256" key="5">
    <source>
        <dbReference type="ARBA" id="ARBA00023235"/>
    </source>
</evidence>
<comment type="pathway">
    <text evidence="3 7">Amino-sugar metabolism; N-acetylneuraminate degradation; D-fructose 6-phosphate from N-acetylneuraminate: step 3/5.</text>
</comment>
<dbReference type="FunFam" id="3.20.20.70:FF:000035">
    <property type="entry name" value="Putative N-acetylmannosamine-6-phosphate 2-epimerase"/>
    <property type="match status" value="1"/>
</dbReference>
<dbReference type="CDD" id="cd04729">
    <property type="entry name" value="NanE"/>
    <property type="match status" value="1"/>
</dbReference>
<dbReference type="EMBL" id="VBWP01000003">
    <property type="protein sequence ID" value="TLG75421.1"/>
    <property type="molecule type" value="Genomic_DNA"/>
</dbReference>
<evidence type="ECO:0000256" key="6">
    <source>
        <dbReference type="ARBA" id="ARBA00023277"/>
    </source>
</evidence>
<dbReference type="GO" id="GO:0005829">
    <property type="term" value="C:cytosol"/>
    <property type="evidence" value="ECO:0007669"/>
    <property type="project" value="TreeGrafter"/>
</dbReference>
<dbReference type="EC" id="5.1.3.9" evidence="7"/>
<sequence length="229" mass="24760">MKMDTLKTIAGGLVVSCQALEDEPLHSSFIMARMAVAAQAGGAVAIRTNSVEDITAIRSAVSLPTIGIIKQDYAGSAVYITPTKAEIDALLATGTEIIAMDATMRQRPAETLPELVEYCRKVAPKVLLMADIDSIANAKYAETLGFDIIAPTLMGYTDETKDWNIADNGFERLKQMLKDITTPIIAEGHIDTPEKAKRVLELGVHAVVVGGAITRPQQITERFVETMKK</sequence>
<dbReference type="UniPathway" id="UPA00629">
    <property type="reaction ID" value="UER00682"/>
</dbReference>
<dbReference type="Pfam" id="PF04131">
    <property type="entry name" value="NanE"/>
    <property type="match status" value="1"/>
</dbReference>
<evidence type="ECO:0000256" key="7">
    <source>
        <dbReference type="HAMAP-Rule" id="MF_01235"/>
    </source>
</evidence>
<reference evidence="8 9" key="1">
    <citation type="submission" date="2019-05" db="EMBL/GenBank/DDBJ databases">
        <title>Culicoidintestinum kansasii gen. nov., sp. nov. from the gastrointestinal tract of the biting midge, Culicoides sonorensis.</title>
        <authorList>
            <person name="Neupane S."/>
            <person name="Ghosh A."/>
            <person name="Gunther S."/>
            <person name="Martin K."/>
            <person name="Zurek L."/>
        </authorList>
    </citation>
    <scope>NUCLEOTIDE SEQUENCE [LARGE SCALE GENOMIC DNA]</scope>
    <source>
        <strain evidence="8 9">CS-1</strain>
    </source>
</reference>
<dbReference type="InterPro" id="IPR007260">
    <property type="entry name" value="NanE"/>
</dbReference>
<dbReference type="OrthoDB" id="9781704at2"/>
<evidence type="ECO:0000256" key="3">
    <source>
        <dbReference type="ARBA" id="ARBA00005081"/>
    </source>
</evidence>
<dbReference type="RefSeq" id="WP_138190628.1">
    <property type="nucleotide sequence ID" value="NZ_VBWP01000003.1"/>
</dbReference>
<comment type="caution">
    <text evidence="8">The sequence shown here is derived from an EMBL/GenBank/DDBJ whole genome shotgun (WGS) entry which is preliminary data.</text>
</comment>
<protein>
    <recommendedName>
        <fullName evidence="7">Putative N-acetylmannosamine-6-phosphate 2-epimerase</fullName>
        <ecNumber evidence="7">5.1.3.9</ecNumber>
    </recommendedName>
    <alternativeName>
        <fullName evidence="7">ManNAc-6-P epimerase</fullName>
    </alternativeName>
</protein>
<dbReference type="SUPFAM" id="SSF51366">
    <property type="entry name" value="Ribulose-phoshate binding barrel"/>
    <property type="match status" value="1"/>
</dbReference>
<dbReference type="GO" id="GO:0005975">
    <property type="term" value="P:carbohydrate metabolic process"/>
    <property type="evidence" value="ECO:0007669"/>
    <property type="project" value="UniProtKB-UniRule"/>
</dbReference>
<comment type="catalytic activity">
    <reaction evidence="1 7">
        <text>an N-acyl-D-glucosamine 6-phosphate = an N-acyl-D-mannosamine 6-phosphate</text>
        <dbReference type="Rhea" id="RHEA:23932"/>
        <dbReference type="ChEBI" id="CHEBI:57599"/>
        <dbReference type="ChEBI" id="CHEBI:57666"/>
        <dbReference type="EC" id="5.1.3.9"/>
    </reaction>
</comment>
<comment type="similarity">
    <text evidence="4 7">Belongs to the NanE family.</text>
</comment>
<dbReference type="PANTHER" id="PTHR36204">
    <property type="entry name" value="N-ACETYLMANNOSAMINE-6-PHOSPHATE 2-EPIMERASE-RELATED"/>
    <property type="match status" value="1"/>
</dbReference>
<evidence type="ECO:0000313" key="8">
    <source>
        <dbReference type="EMBL" id="TLG75421.1"/>
    </source>
</evidence>
<dbReference type="InterPro" id="IPR011060">
    <property type="entry name" value="RibuloseP-bd_barrel"/>
</dbReference>
<dbReference type="NCBIfam" id="NF002231">
    <property type="entry name" value="PRK01130.1"/>
    <property type="match status" value="1"/>
</dbReference>
<keyword evidence="5 7" id="KW-0413">Isomerase</keyword>
<evidence type="ECO:0000256" key="1">
    <source>
        <dbReference type="ARBA" id="ARBA00000056"/>
    </source>
</evidence>
<dbReference type="GO" id="GO:0019262">
    <property type="term" value="P:N-acetylneuraminate catabolic process"/>
    <property type="evidence" value="ECO:0007669"/>
    <property type="project" value="UniProtKB-UniRule"/>
</dbReference>
<dbReference type="InterPro" id="IPR013785">
    <property type="entry name" value="Aldolase_TIM"/>
</dbReference>
<dbReference type="Proteomes" id="UP000306912">
    <property type="component" value="Unassembled WGS sequence"/>
</dbReference>
<dbReference type="GO" id="GO:0006053">
    <property type="term" value="P:N-acetylmannosamine catabolic process"/>
    <property type="evidence" value="ECO:0007669"/>
    <property type="project" value="TreeGrafter"/>
</dbReference>
<dbReference type="Gene3D" id="3.20.20.70">
    <property type="entry name" value="Aldolase class I"/>
    <property type="match status" value="1"/>
</dbReference>
<dbReference type="PANTHER" id="PTHR36204:SF1">
    <property type="entry name" value="N-ACETYLMANNOSAMINE-6-PHOSPHATE 2-EPIMERASE-RELATED"/>
    <property type="match status" value="1"/>
</dbReference>
<accession>A0A5R8QDW0</accession>
<gene>
    <name evidence="7" type="primary">nanE</name>
    <name evidence="8" type="ORF">FEZ08_05060</name>
</gene>
<dbReference type="HAMAP" id="MF_01235">
    <property type="entry name" value="ManNAc6P_epimer"/>
    <property type="match status" value="1"/>
</dbReference>
<organism evidence="8 9">
    <name type="scientific">Culicoidibacter larvae</name>
    <dbReference type="NCBI Taxonomy" id="2579976"/>
    <lineage>
        <taxon>Bacteria</taxon>
        <taxon>Bacillati</taxon>
        <taxon>Bacillota</taxon>
        <taxon>Culicoidibacteria</taxon>
        <taxon>Culicoidibacterales</taxon>
        <taxon>Culicoidibacteraceae</taxon>
        <taxon>Culicoidibacter</taxon>
    </lineage>
</organism>
<name>A0A5R8QDW0_9FIRM</name>
<evidence type="ECO:0000256" key="4">
    <source>
        <dbReference type="ARBA" id="ARBA00007439"/>
    </source>
</evidence>
<comment type="function">
    <text evidence="2 7">Converts N-acetylmannosamine-6-phosphate (ManNAc-6-P) to N-acetylglucosamine-6-phosphate (GlcNAc-6-P).</text>
</comment>
<evidence type="ECO:0000256" key="2">
    <source>
        <dbReference type="ARBA" id="ARBA00002147"/>
    </source>
</evidence>
<dbReference type="AlphaFoldDB" id="A0A5R8QDW0"/>
<proteinExistence type="inferred from homology"/>
<evidence type="ECO:0000313" key="9">
    <source>
        <dbReference type="Proteomes" id="UP000306912"/>
    </source>
</evidence>